<dbReference type="AlphaFoldDB" id="A0A0C2XX43"/>
<gene>
    <name evidence="11" type="ORF">M408DRAFT_154305</name>
</gene>
<keyword evidence="12" id="KW-1185">Reference proteome</keyword>
<feature type="chain" id="PRO_5005110997" description="Peptide hydrolase" evidence="9">
    <location>
        <begin position="26"/>
        <end position="396"/>
    </location>
</feature>
<dbReference type="STRING" id="933852.A0A0C2XX43"/>
<evidence type="ECO:0000313" key="12">
    <source>
        <dbReference type="Proteomes" id="UP000054097"/>
    </source>
</evidence>
<dbReference type="EC" id="3.4.-.-" evidence="9"/>
<proteinExistence type="inferred from homology"/>
<dbReference type="GO" id="GO:0004177">
    <property type="term" value="F:aminopeptidase activity"/>
    <property type="evidence" value="ECO:0007669"/>
    <property type="project" value="UniProtKB-KW"/>
</dbReference>
<feature type="domain" description="Peptidase M28" evidence="10">
    <location>
        <begin position="186"/>
        <end position="370"/>
    </location>
</feature>
<evidence type="ECO:0000256" key="7">
    <source>
        <dbReference type="ARBA" id="ARBA00022833"/>
    </source>
</evidence>
<dbReference type="OrthoDB" id="2214at2759"/>
<dbReference type="CDD" id="cd03879">
    <property type="entry name" value="M28_AAP"/>
    <property type="match status" value="1"/>
</dbReference>
<comment type="similarity">
    <text evidence="8">Belongs to the peptidase M28 family. M28E subfamily.</text>
</comment>
<dbReference type="Gene3D" id="3.40.630.10">
    <property type="entry name" value="Zn peptidases"/>
    <property type="match status" value="1"/>
</dbReference>
<dbReference type="HOGENOM" id="CLU_025866_0_0_1"/>
<evidence type="ECO:0000256" key="4">
    <source>
        <dbReference type="ARBA" id="ARBA00022723"/>
    </source>
</evidence>
<name>A0A0C2XX43_SERVB</name>
<evidence type="ECO:0000256" key="9">
    <source>
        <dbReference type="RuleBase" id="RU361240"/>
    </source>
</evidence>
<sequence>MKTEIALLLAVVKTVLSLPAQQVLGNENGVQVPVELGGKLLPSTWPGIDLDLSERRLVQMEGESPVWMTELEKILAKAAGKRFFDVTEDDTPLAMSFQPVNNKPYPKPNCTSEVSDAIALLSTEGPKRDLATFTSFRTRYYRSDTGRESQKWLLGRVYDITSTASRPVGGEIDISEFEHSWGQNSIIAKIPGTASKGTIIISAHQDSTNTWPFLPAPGADDDGSGSMTILEAYRVLLLSGFQPKNDVEFHWYSAEEGGLLGSQAVAAHYRKRDAKVLAQIQFDMTAFVKKGSREEVGVITDFVDPHVVKFVKQLIDAYLDIPWAETKCGYACSDHASWTKNGYPSSFTIESRFENTNHDIHSTGDRIDIPEFSFEHMLEFSKLAVSFAIELASYKP</sequence>
<dbReference type="PANTHER" id="PTHR12147">
    <property type="entry name" value="METALLOPEPTIDASE M28 FAMILY MEMBER"/>
    <property type="match status" value="1"/>
</dbReference>
<dbReference type="SUPFAM" id="SSF53187">
    <property type="entry name" value="Zn-dependent exopeptidases"/>
    <property type="match status" value="1"/>
</dbReference>
<reference evidence="12" key="2">
    <citation type="submission" date="2015-01" db="EMBL/GenBank/DDBJ databases">
        <title>Evolutionary Origins and Diversification of the Mycorrhizal Mutualists.</title>
        <authorList>
            <consortium name="DOE Joint Genome Institute"/>
            <consortium name="Mycorrhizal Genomics Consortium"/>
            <person name="Kohler A."/>
            <person name="Kuo A."/>
            <person name="Nagy L.G."/>
            <person name="Floudas D."/>
            <person name="Copeland A."/>
            <person name="Barry K.W."/>
            <person name="Cichocki N."/>
            <person name="Veneault-Fourrey C."/>
            <person name="LaButti K."/>
            <person name="Lindquist E.A."/>
            <person name="Lipzen A."/>
            <person name="Lundell T."/>
            <person name="Morin E."/>
            <person name="Murat C."/>
            <person name="Riley R."/>
            <person name="Ohm R."/>
            <person name="Sun H."/>
            <person name="Tunlid A."/>
            <person name="Henrissat B."/>
            <person name="Grigoriev I.V."/>
            <person name="Hibbett D.S."/>
            <person name="Martin F."/>
        </authorList>
    </citation>
    <scope>NUCLEOTIDE SEQUENCE [LARGE SCALE GENOMIC DNA]</scope>
    <source>
        <strain evidence="12">MAFF 305830</strain>
    </source>
</reference>
<dbReference type="EMBL" id="KN824278">
    <property type="protein sequence ID" value="KIM33432.1"/>
    <property type="molecule type" value="Genomic_DNA"/>
</dbReference>
<comment type="cofactor">
    <cofactor evidence="1">
        <name>Zn(2+)</name>
        <dbReference type="ChEBI" id="CHEBI:29105"/>
    </cofactor>
</comment>
<evidence type="ECO:0000259" key="10">
    <source>
        <dbReference type="Pfam" id="PF04389"/>
    </source>
</evidence>
<dbReference type="InterPro" id="IPR007484">
    <property type="entry name" value="Peptidase_M28"/>
</dbReference>
<feature type="signal peptide" evidence="9">
    <location>
        <begin position="1"/>
        <end position="25"/>
    </location>
</feature>
<keyword evidence="4 9" id="KW-0479">Metal-binding</keyword>
<keyword evidence="7 9" id="KW-0862">Zinc</keyword>
<protein>
    <recommendedName>
        <fullName evidence="9">Peptide hydrolase</fullName>
        <ecNumber evidence="9">3.4.-.-</ecNumber>
    </recommendedName>
</protein>
<reference evidence="11 12" key="1">
    <citation type="submission" date="2014-04" db="EMBL/GenBank/DDBJ databases">
        <authorList>
            <consortium name="DOE Joint Genome Institute"/>
            <person name="Kuo A."/>
            <person name="Zuccaro A."/>
            <person name="Kohler A."/>
            <person name="Nagy L.G."/>
            <person name="Floudas D."/>
            <person name="Copeland A."/>
            <person name="Barry K.W."/>
            <person name="Cichocki N."/>
            <person name="Veneault-Fourrey C."/>
            <person name="LaButti K."/>
            <person name="Lindquist E.A."/>
            <person name="Lipzen A."/>
            <person name="Lundell T."/>
            <person name="Morin E."/>
            <person name="Murat C."/>
            <person name="Sun H."/>
            <person name="Tunlid A."/>
            <person name="Henrissat B."/>
            <person name="Grigoriev I.V."/>
            <person name="Hibbett D.S."/>
            <person name="Martin F."/>
            <person name="Nordberg H.P."/>
            <person name="Cantor M.N."/>
            <person name="Hua S.X."/>
        </authorList>
    </citation>
    <scope>NUCLEOTIDE SEQUENCE [LARGE SCALE GENOMIC DNA]</scope>
    <source>
        <strain evidence="11 12">MAFF 305830</strain>
    </source>
</reference>
<organism evidence="11 12">
    <name type="scientific">Serendipita vermifera MAFF 305830</name>
    <dbReference type="NCBI Taxonomy" id="933852"/>
    <lineage>
        <taxon>Eukaryota</taxon>
        <taxon>Fungi</taxon>
        <taxon>Dikarya</taxon>
        <taxon>Basidiomycota</taxon>
        <taxon>Agaricomycotina</taxon>
        <taxon>Agaricomycetes</taxon>
        <taxon>Sebacinales</taxon>
        <taxon>Serendipitaceae</taxon>
        <taxon>Serendipita</taxon>
    </lineage>
</organism>
<keyword evidence="3 9" id="KW-0645">Protease</keyword>
<keyword evidence="2" id="KW-0031">Aminopeptidase</keyword>
<dbReference type="InterPro" id="IPR045175">
    <property type="entry name" value="M28_fam"/>
</dbReference>
<keyword evidence="5 9" id="KW-0732">Signal</keyword>
<keyword evidence="6 9" id="KW-0378">Hydrolase</keyword>
<evidence type="ECO:0000256" key="1">
    <source>
        <dbReference type="ARBA" id="ARBA00001947"/>
    </source>
</evidence>
<dbReference type="FunFam" id="3.40.630.10:FF:000042">
    <property type="entry name" value="Peptide hydrolase"/>
    <property type="match status" value="1"/>
</dbReference>
<evidence type="ECO:0000256" key="8">
    <source>
        <dbReference type="ARBA" id="ARBA00043962"/>
    </source>
</evidence>
<dbReference type="Proteomes" id="UP000054097">
    <property type="component" value="Unassembled WGS sequence"/>
</dbReference>
<evidence type="ECO:0000256" key="5">
    <source>
        <dbReference type="ARBA" id="ARBA00022729"/>
    </source>
</evidence>
<dbReference type="PANTHER" id="PTHR12147:SF56">
    <property type="entry name" value="AMINOPEPTIDASE YDR415C-RELATED"/>
    <property type="match status" value="1"/>
</dbReference>
<accession>A0A0C2XX43</accession>
<dbReference type="Pfam" id="PF04389">
    <property type="entry name" value="Peptidase_M28"/>
    <property type="match status" value="1"/>
</dbReference>
<evidence type="ECO:0000313" key="11">
    <source>
        <dbReference type="EMBL" id="KIM33432.1"/>
    </source>
</evidence>
<evidence type="ECO:0000256" key="3">
    <source>
        <dbReference type="ARBA" id="ARBA00022670"/>
    </source>
</evidence>
<dbReference type="GO" id="GO:0006508">
    <property type="term" value="P:proteolysis"/>
    <property type="evidence" value="ECO:0007669"/>
    <property type="project" value="UniProtKB-KW"/>
</dbReference>
<evidence type="ECO:0000256" key="6">
    <source>
        <dbReference type="ARBA" id="ARBA00022801"/>
    </source>
</evidence>
<dbReference type="GO" id="GO:0008235">
    <property type="term" value="F:metalloexopeptidase activity"/>
    <property type="evidence" value="ECO:0007669"/>
    <property type="project" value="InterPro"/>
</dbReference>
<evidence type="ECO:0000256" key="2">
    <source>
        <dbReference type="ARBA" id="ARBA00022438"/>
    </source>
</evidence>
<dbReference type="GO" id="GO:0046872">
    <property type="term" value="F:metal ion binding"/>
    <property type="evidence" value="ECO:0007669"/>
    <property type="project" value="UniProtKB-KW"/>
</dbReference>